<protein>
    <submittedName>
        <fullName evidence="1">Uncharacterized protein</fullName>
    </submittedName>
</protein>
<dbReference type="EMBL" id="LZYO01000016">
    <property type="protein sequence ID" value="ODH44760.1"/>
    <property type="molecule type" value="Genomic_DNA"/>
</dbReference>
<evidence type="ECO:0000313" key="2">
    <source>
        <dbReference type="Proteomes" id="UP000242814"/>
    </source>
</evidence>
<evidence type="ECO:0000313" key="1">
    <source>
        <dbReference type="EMBL" id="ODH44760.1"/>
    </source>
</evidence>
<dbReference type="Proteomes" id="UP000242814">
    <property type="component" value="Unassembled WGS sequence"/>
</dbReference>
<dbReference type="VEuPathDB" id="FungiDB:PABG_11399"/>
<accession>A0A1D2JNH8</accession>
<comment type="caution">
    <text evidence="1">The sequence shown here is derived from an EMBL/GenBank/DDBJ whole genome shotgun (WGS) entry which is preliminary data.</text>
</comment>
<name>A0A1D2JNH8_PARBR</name>
<dbReference type="AlphaFoldDB" id="A0A1D2JNH8"/>
<gene>
    <name evidence="1" type="ORF">ACO22_00750</name>
</gene>
<dbReference type="VEuPathDB" id="FungiDB:PADG_11650"/>
<proteinExistence type="predicted"/>
<organism evidence="1 2">
    <name type="scientific">Paracoccidioides brasiliensis</name>
    <dbReference type="NCBI Taxonomy" id="121759"/>
    <lineage>
        <taxon>Eukaryota</taxon>
        <taxon>Fungi</taxon>
        <taxon>Dikarya</taxon>
        <taxon>Ascomycota</taxon>
        <taxon>Pezizomycotina</taxon>
        <taxon>Eurotiomycetes</taxon>
        <taxon>Eurotiomycetidae</taxon>
        <taxon>Onygenales</taxon>
        <taxon>Ajellomycetaceae</taxon>
        <taxon>Paracoccidioides</taxon>
    </lineage>
</organism>
<sequence>MQKLLSINIIRVDEMPYLGSTERPLATDGAFLRSQTSLRAVFMIDSKFISFMVANLSSKRLGLIPVPALRDQTAIETGESSLDHLGPGPTLFLQAEQRLMARRKTWKGNIMAKPMIRTHYDPQRTTAKWYYLYQLGYPKMNCSLEMEMVRREDSADNRHTGLVVSDDTRECSTLCFFCYSFLPIMEQEPPTTRWQRGQRFPGAVFPHAHLPQYGHRYTTAQ</sequence>
<reference evidence="1 2" key="1">
    <citation type="submission" date="2016-06" db="EMBL/GenBank/DDBJ databases">
        <authorList>
            <person name="Kjaerup R.B."/>
            <person name="Dalgaard T.S."/>
            <person name="Juul-Madsen H.R."/>
        </authorList>
    </citation>
    <scope>NUCLEOTIDE SEQUENCE [LARGE SCALE GENOMIC DNA]</scope>
    <source>
        <strain evidence="1 2">Pb300</strain>
    </source>
</reference>